<dbReference type="InterPro" id="IPR059181">
    <property type="entry name" value="RWDD2A-B_C"/>
</dbReference>
<dbReference type="OrthoDB" id="432412at2759"/>
<proteinExistence type="predicted"/>
<dbReference type="Proteomes" id="UP000076154">
    <property type="component" value="Unassembled WGS sequence"/>
</dbReference>
<name>A0A369JRH3_HYPMA</name>
<dbReference type="InParanoid" id="A0A369JRH3"/>
<dbReference type="PANTHER" id="PTHR15955">
    <property type="entry name" value="RWD DOMAIN CONTAINING PROTEIN 2"/>
    <property type="match status" value="1"/>
</dbReference>
<comment type="caution">
    <text evidence="1">The sequence shown here is derived from an EMBL/GenBank/DDBJ whole genome shotgun (WGS) entry which is preliminary data.</text>
</comment>
<dbReference type="STRING" id="39966.A0A369JRH3"/>
<accession>A0A369JRH3</accession>
<reference evidence="1" key="1">
    <citation type="submission" date="2018-04" db="EMBL/GenBank/DDBJ databases">
        <title>Whole genome sequencing of Hypsizygus marmoreus.</title>
        <authorList>
            <person name="Choi I.-G."/>
            <person name="Min B."/>
            <person name="Kim J.-G."/>
            <person name="Kim S."/>
            <person name="Oh Y.-L."/>
            <person name="Kong W.-S."/>
            <person name="Park H."/>
            <person name="Jeong J."/>
            <person name="Song E.-S."/>
        </authorList>
    </citation>
    <scope>NUCLEOTIDE SEQUENCE [LARGE SCALE GENOMIC DNA]</scope>
    <source>
        <strain evidence="1">51987-8</strain>
    </source>
</reference>
<dbReference type="InterPro" id="IPR017359">
    <property type="entry name" value="Phi-like"/>
</dbReference>
<keyword evidence="2" id="KW-1185">Reference proteome</keyword>
<protein>
    <submittedName>
        <fullName evidence="1">RWD domain-containing protein 2B</fullName>
    </submittedName>
</protein>
<dbReference type="PANTHER" id="PTHR15955:SF8">
    <property type="entry name" value="RWD DOMAIN-CONTAINING PROTEIN 2B-RELATED"/>
    <property type="match status" value="1"/>
</dbReference>
<organism evidence="1 2">
    <name type="scientific">Hypsizygus marmoreus</name>
    <name type="common">White beech mushroom</name>
    <name type="synonym">Agaricus marmoreus</name>
    <dbReference type="NCBI Taxonomy" id="39966"/>
    <lineage>
        <taxon>Eukaryota</taxon>
        <taxon>Fungi</taxon>
        <taxon>Dikarya</taxon>
        <taxon>Basidiomycota</taxon>
        <taxon>Agaricomycotina</taxon>
        <taxon>Agaricomycetes</taxon>
        <taxon>Agaricomycetidae</taxon>
        <taxon>Agaricales</taxon>
        <taxon>Tricholomatineae</taxon>
        <taxon>Lyophyllaceae</taxon>
        <taxon>Hypsizygus</taxon>
    </lineage>
</organism>
<sequence>MDVQTLKKQLEEFQLIRCSLLPGEIFTFLEDTDLWNELLEIYETNAILGSTPTSPAQIQVTLEAAKISFRVEVPTRYTGNLSEWPPSFSLKGENMTRIEQAQWHRIIEEKLQELSDTEYPIFQLLSVHLLPLLHEEIESHTQPPAVEQNHQDHGATSPPYHALLTSHHLISSNKRRSLQNWSASLSITGFAKVGYPGVIYAQGHKENVEEFVANIKAMQWLALRVRFVEPLEVEMQRDGCQRTWSEFQKVGEVVEEMRRLGREQFIVEMGIGSAGTK</sequence>
<dbReference type="CDD" id="cd24163">
    <property type="entry name" value="RWDD2_C"/>
    <property type="match status" value="1"/>
</dbReference>
<dbReference type="AlphaFoldDB" id="A0A369JRH3"/>
<dbReference type="EMBL" id="LUEZ02000044">
    <property type="protein sequence ID" value="RDB24428.1"/>
    <property type="molecule type" value="Genomic_DNA"/>
</dbReference>
<gene>
    <name evidence="1" type="primary">Rwdd2b</name>
    <name evidence="1" type="ORF">Hypma_008479</name>
</gene>
<evidence type="ECO:0000313" key="2">
    <source>
        <dbReference type="Proteomes" id="UP000076154"/>
    </source>
</evidence>
<evidence type="ECO:0000313" key="1">
    <source>
        <dbReference type="EMBL" id="RDB24428.1"/>
    </source>
</evidence>